<reference evidence="1" key="1">
    <citation type="submission" date="2022-07" db="EMBL/GenBank/DDBJ databases">
        <title>Phylogenomic reconstructions and comparative analyses of Kickxellomycotina fungi.</title>
        <authorList>
            <person name="Reynolds N.K."/>
            <person name="Stajich J.E."/>
            <person name="Barry K."/>
            <person name="Grigoriev I.V."/>
            <person name="Crous P."/>
            <person name="Smith M.E."/>
        </authorList>
    </citation>
    <scope>NUCLEOTIDE SEQUENCE</scope>
    <source>
        <strain evidence="1">NBRC 100468</strain>
    </source>
</reference>
<comment type="caution">
    <text evidence="1">The sequence shown here is derived from an EMBL/GenBank/DDBJ whole genome shotgun (WGS) entry which is preliminary data.</text>
</comment>
<dbReference type="EMBL" id="JANBPU010000096">
    <property type="protein sequence ID" value="KAJ1916644.1"/>
    <property type="molecule type" value="Genomic_DNA"/>
</dbReference>
<evidence type="ECO:0000313" key="2">
    <source>
        <dbReference type="Proteomes" id="UP001150538"/>
    </source>
</evidence>
<organism evidence="1 2">
    <name type="scientific">Mycoemilia scoparia</name>
    <dbReference type="NCBI Taxonomy" id="417184"/>
    <lineage>
        <taxon>Eukaryota</taxon>
        <taxon>Fungi</taxon>
        <taxon>Fungi incertae sedis</taxon>
        <taxon>Zoopagomycota</taxon>
        <taxon>Kickxellomycotina</taxon>
        <taxon>Kickxellomycetes</taxon>
        <taxon>Kickxellales</taxon>
        <taxon>Kickxellaceae</taxon>
        <taxon>Mycoemilia</taxon>
    </lineage>
</organism>
<keyword evidence="2" id="KW-1185">Reference proteome</keyword>
<dbReference type="Proteomes" id="UP001150538">
    <property type="component" value="Unassembled WGS sequence"/>
</dbReference>
<sequence>MVSEHTNARALPKQKLVIDKPRTMAFRITAASFTKSDYDILKESLNGNTDYESKTISADICSGTLSNKFTFKPKFTTEANLSINELKEVVNNMESEDSDHTLVVTGQAADELVQALTSPESNMEVLIK</sequence>
<gene>
    <name evidence="1" type="ORF">H4219_003659</name>
</gene>
<evidence type="ECO:0000313" key="1">
    <source>
        <dbReference type="EMBL" id="KAJ1916644.1"/>
    </source>
</evidence>
<dbReference type="AlphaFoldDB" id="A0A9W8A3I9"/>
<protein>
    <submittedName>
        <fullName evidence="1">Uncharacterized protein</fullName>
    </submittedName>
</protein>
<proteinExistence type="predicted"/>
<name>A0A9W8A3I9_9FUNG</name>
<accession>A0A9W8A3I9</accession>